<dbReference type="KEGG" id="halc:EY643_14610"/>
<keyword evidence="5 7" id="KW-1133">Transmembrane helix</keyword>
<evidence type="ECO:0000256" key="3">
    <source>
        <dbReference type="ARBA" id="ARBA00022475"/>
    </source>
</evidence>
<feature type="transmembrane region" description="Helical" evidence="7">
    <location>
        <begin position="89"/>
        <end position="110"/>
    </location>
</feature>
<gene>
    <name evidence="8" type="ORF">EY643_14610</name>
</gene>
<keyword evidence="9" id="KW-1185">Reference proteome</keyword>
<evidence type="ECO:0000256" key="7">
    <source>
        <dbReference type="SAM" id="Phobius"/>
    </source>
</evidence>
<evidence type="ECO:0000256" key="4">
    <source>
        <dbReference type="ARBA" id="ARBA00022692"/>
    </source>
</evidence>
<organism evidence="8 9">
    <name type="scientific">Halioglobus maricola</name>
    <dbReference type="NCBI Taxonomy" id="2601894"/>
    <lineage>
        <taxon>Bacteria</taxon>
        <taxon>Pseudomonadati</taxon>
        <taxon>Pseudomonadota</taxon>
        <taxon>Gammaproteobacteria</taxon>
        <taxon>Cellvibrionales</taxon>
        <taxon>Halieaceae</taxon>
        <taxon>Halioglobus</taxon>
    </lineage>
</organism>
<keyword evidence="6 7" id="KW-0472">Membrane</keyword>
<dbReference type="CDD" id="cd06579">
    <property type="entry name" value="TM_PBP1_transp_AraH_like"/>
    <property type="match status" value="1"/>
</dbReference>
<evidence type="ECO:0000256" key="5">
    <source>
        <dbReference type="ARBA" id="ARBA00022989"/>
    </source>
</evidence>
<dbReference type="OrthoDB" id="5422926at2"/>
<evidence type="ECO:0000256" key="2">
    <source>
        <dbReference type="ARBA" id="ARBA00007942"/>
    </source>
</evidence>
<keyword evidence="4 7" id="KW-0812">Transmembrane</keyword>
<keyword evidence="3" id="KW-1003">Cell membrane</keyword>
<dbReference type="InterPro" id="IPR001851">
    <property type="entry name" value="ABC_transp_permease"/>
</dbReference>
<evidence type="ECO:0000256" key="6">
    <source>
        <dbReference type="ARBA" id="ARBA00023136"/>
    </source>
</evidence>
<reference evidence="8 9" key="1">
    <citation type="submission" date="2019-02" db="EMBL/GenBank/DDBJ databases">
        <authorList>
            <person name="Li S.-H."/>
        </authorList>
    </citation>
    <scope>NUCLEOTIDE SEQUENCE [LARGE SCALE GENOMIC DNA]</scope>
    <source>
        <strain evidence="8 9">IMCC14385</strain>
    </source>
</reference>
<feature type="transmembrane region" description="Helical" evidence="7">
    <location>
        <begin position="156"/>
        <end position="178"/>
    </location>
</feature>
<evidence type="ECO:0000313" key="8">
    <source>
        <dbReference type="EMBL" id="QFU76782.1"/>
    </source>
</evidence>
<name>A0A5P9NM00_9GAMM</name>
<dbReference type="GO" id="GO:0005886">
    <property type="term" value="C:plasma membrane"/>
    <property type="evidence" value="ECO:0007669"/>
    <property type="project" value="UniProtKB-SubCell"/>
</dbReference>
<dbReference type="RefSeq" id="WP_153239924.1">
    <property type="nucleotide sequence ID" value="NZ_CP036422.1"/>
</dbReference>
<dbReference type="PANTHER" id="PTHR32196:SF72">
    <property type="entry name" value="RIBOSE IMPORT PERMEASE PROTEIN RBSC"/>
    <property type="match status" value="1"/>
</dbReference>
<comment type="similarity">
    <text evidence="2">Belongs to the binding-protein-dependent transport system permease family. AraH/RbsC subfamily.</text>
</comment>
<dbReference type="PANTHER" id="PTHR32196">
    <property type="entry name" value="ABC TRANSPORTER PERMEASE PROTEIN YPHD-RELATED-RELATED"/>
    <property type="match status" value="1"/>
</dbReference>
<sequence length="322" mass="33222">MHKIKLPWNSLGLVAVLLALVLFFSVSSEYFFTGVTFRTLANQIPTLTVIAVGMTYVLLIAGIDLSVGSVMALCSAVMGVVIADMGMPLPVAIAAGLVSGLLAGLVNGAVSARWAIPSFVVTLGMLEIARGGAYLVTNSETRYLGSAVEVIGSPIAALGVSPALILAILVVIIAQFVLSKTVFGRYMIAIGTNEEAVRLTGINPVPWKILVFSLCGLLAGLGGVFQLGYLQTADPNAGIGLELSAIAAVVIGGTSLAGGRGSVVNTFIGVLIIAVIQTGLAQMGVSEPSKRIITGAVIIAAVLFDQFREPVGKWLGARLSRE</sequence>
<feature type="transmembrane region" description="Helical" evidence="7">
    <location>
        <begin position="44"/>
        <end position="77"/>
    </location>
</feature>
<accession>A0A5P9NM00</accession>
<protein>
    <submittedName>
        <fullName evidence="8">ABC transporter permease</fullName>
    </submittedName>
</protein>
<feature type="transmembrane region" description="Helical" evidence="7">
    <location>
        <begin position="263"/>
        <end position="281"/>
    </location>
</feature>
<feature type="transmembrane region" description="Helical" evidence="7">
    <location>
        <begin position="237"/>
        <end position="257"/>
    </location>
</feature>
<dbReference type="AlphaFoldDB" id="A0A5P9NM00"/>
<dbReference type="EMBL" id="CP036422">
    <property type="protein sequence ID" value="QFU76782.1"/>
    <property type="molecule type" value="Genomic_DNA"/>
</dbReference>
<evidence type="ECO:0000256" key="1">
    <source>
        <dbReference type="ARBA" id="ARBA00004429"/>
    </source>
</evidence>
<proteinExistence type="inferred from homology"/>
<dbReference type="Proteomes" id="UP000326287">
    <property type="component" value="Chromosome"/>
</dbReference>
<feature type="transmembrane region" description="Helical" evidence="7">
    <location>
        <begin position="116"/>
        <end position="136"/>
    </location>
</feature>
<dbReference type="GO" id="GO:0022857">
    <property type="term" value="F:transmembrane transporter activity"/>
    <property type="evidence" value="ECO:0007669"/>
    <property type="project" value="InterPro"/>
</dbReference>
<feature type="transmembrane region" description="Helical" evidence="7">
    <location>
        <begin position="209"/>
        <end position="230"/>
    </location>
</feature>
<evidence type="ECO:0000313" key="9">
    <source>
        <dbReference type="Proteomes" id="UP000326287"/>
    </source>
</evidence>
<dbReference type="Pfam" id="PF02653">
    <property type="entry name" value="BPD_transp_2"/>
    <property type="match status" value="1"/>
</dbReference>
<comment type="subcellular location">
    <subcellularLocation>
        <location evidence="1">Cell inner membrane</location>
        <topology evidence="1">Multi-pass membrane protein</topology>
    </subcellularLocation>
</comment>